<comment type="caution">
    <text evidence="8">The sequence shown here is derived from an EMBL/GenBank/DDBJ whole genome shotgun (WGS) entry which is preliminary data.</text>
</comment>
<dbReference type="PANTHER" id="PTHR24028:SF133">
    <property type="entry name" value="PROTOCADHERIN ALPHA-4"/>
    <property type="match status" value="1"/>
</dbReference>
<evidence type="ECO:0000256" key="6">
    <source>
        <dbReference type="PROSITE-ProRule" id="PRU00043"/>
    </source>
</evidence>
<evidence type="ECO:0000313" key="9">
    <source>
        <dbReference type="Proteomes" id="UP000539032"/>
    </source>
</evidence>
<evidence type="ECO:0000313" key="8">
    <source>
        <dbReference type="EMBL" id="NXX63994.1"/>
    </source>
</evidence>
<organism evidence="8 9">
    <name type="scientific">Scopus umbretta</name>
    <name type="common">Hammerkop</name>
    <dbReference type="NCBI Taxonomy" id="33581"/>
    <lineage>
        <taxon>Eukaryota</taxon>
        <taxon>Metazoa</taxon>
        <taxon>Chordata</taxon>
        <taxon>Craniata</taxon>
        <taxon>Vertebrata</taxon>
        <taxon>Euteleostomi</taxon>
        <taxon>Archelosauria</taxon>
        <taxon>Archosauria</taxon>
        <taxon>Dinosauria</taxon>
        <taxon>Saurischia</taxon>
        <taxon>Theropoda</taxon>
        <taxon>Coelurosauria</taxon>
        <taxon>Aves</taxon>
        <taxon>Neognathae</taxon>
        <taxon>Neoaves</taxon>
        <taxon>Aequornithes</taxon>
        <taxon>Pelecaniformes</taxon>
        <taxon>Scopidae</taxon>
        <taxon>Scopus</taxon>
    </lineage>
</organism>
<evidence type="ECO:0000256" key="1">
    <source>
        <dbReference type="ARBA" id="ARBA00004167"/>
    </source>
</evidence>
<evidence type="ECO:0000259" key="7">
    <source>
        <dbReference type="PROSITE" id="PS50268"/>
    </source>
</evidence>
<gene>
    <name evidence="8" type="primary">Pcdha11</name>
    <name evidence="8" type="ORF">SCOUMB_R13401</name>
</gene>
<dbReference type="PROSITE" id="PS50268">
    <property type="entry name" value="CADHERIN_2"/>
    <property type="match status" value="1"/>
</dbReference>
<dbReference type="SUPFAM" id="SSF49313">
    <property type="entry name" value="Cadherin-like"/>
    <property type="match status" value="1"/>
</dbReference>
<feature type="non-terminal residue" evidence="8">
    <location>
        <position position="61"/>
    </location>
</feature>
<accession>A0A7L4IEW2</accession>
<dbReference type="InterPro" id="IPR015919">
    <property type="entry name" value="Cadherin-like_sf"/>
</dbReference>
<keyword evidence="4" id="KW-0472">Membrane</keyword>
<evidence type="ECO:0000256" key="5">
    <source>
        <dbReference type="ARBA" id="ARBA00023180"/>
    </source>
</evidence>
<keyword evidence="9" id="KW-1185">Reference proteome</keyword>
<reference evidence="8 9" key="1">
    <citation type="submission" date="2020-02" db="EMBL/GenBank/DDBJ databases">
        <title>Bird 10,000 Genomes (B10K) Project - Family phase.</title>
        <authorList>
            <person name="Zhang G."/>
        </authorList>
    </citation>
    <scope>NUCLEOTIDE SEQUENCE [LARGE SCALE GENOMIC DNA]</scope>
    <source>
        <strain evidence="8">B10K-DU-002-70</strain>
        <tissue evidence="8">Muscle</tissue>
    </source>
</reference>
<dbReference type="InterPro" id="IPR002126">
    <property type="entry name" value="Cadherin-like_dom"/>
</dbReference>
<evidence type="ECO:0000256" key="2">
    <source>
        <dbReference type="ARBA" id="ARBA00022692"/>
    </source>
</evidence>
<dbReference type="InterPro" id="IPR050174">
    <property type="entry name" value="Protocadherin/Cadherin-CA"/>
</dbReference>
<dbReference type="AlphaFoldDB" id="A0A7L4IEW2"/>
<evidence type="ECO:0000256" key="3">
    <source>
        <dbReference type="ARBA" id="ARBA00022989"/>
    </source>
</evidence>
<name>A0A7L4IEW2_SCOUM</name>
<dbReference type="EMBL" id="VZTL01168868">
    <property type="protein sequence ID" value="NXX63994.1"/>
    <property type="molecule type" value="Genomic_DNA"/>
</dbReference>
<dbReference type="Pfam" id="PF00028">
    <property type="entry name" value="Cadherin"/>
    <property type="match status" value="1"/>
</dbReference>
<dbReference type="Proteomes" id="UP000539032">
    <property type="component" value="Unassembled WGS sequence"/>
</dbReference>
<dbReference type="Gene3D" id="2.60.40.60">
    <property type="entry name" value="Cadherins"/>
    <property type="match status" value="1"/>
</dbReference>
<sequence length="61" mass="6536">VFYEIDTFVPPSASDVFSIDANSGAIRLTGALDFETVPVYDLHVKAKDKGTPPLSGHCKVV</sequence>
<dbReference type="GO" id="GO:0007156">
    <property type="term" value="P:homophilic cell adhesion via plasma membrane adhesion molecules"/>
    <property type="evidence" value="ECO:0007669"/>
    <property type="project" value="InterPro"/>
</dbReference>
<proteinExistence type="predicted"/>
<keyword evidence="5" id="KW-0325">Glycoprotein</keyword>
<feature type="domain" description="Cadherin" evidence="7">
    <location>
        <begin position="1"/>
        <end position="56"/>
    </location>
</feature>
<keyword evidence="3" id="KW-1133">Transmembrane helix</keyword>
<keyword evidence="2" id="KW-0812">Transmembrane</keyword>
<dbReference type="PANTHER" id="PTHR24028">
    <property type="entry name" value="CADHERIN-87A"/>
    <property type="match status" value="1"/>
</dbReference>
<keyword evidence="6" id="KW-0106">Calcium</keyword>
<dbReference type="GO" id="GO:0005886">
    <property type="term" value="C:plasma membrane"/>
    <property type="evidence" value="ECO:0007669"/>
    <property type="project" value="TreeGrafter"/>
</dbReference>
<protein>
    <submittedName>
        <fullName evidence="8">PCDAB protein</fullName>
    </submittedName>
</protein>
<feature type="non-terminal residue" evidence="8">
    <location>
        <position position="1"/>
    </location>
</feature>
<comment type="subcellular location">
    <subcellularLocation>
        <location evidence="1">Membrane</location>
        <topology evidence="1">Single-pass membrane protein</topology>
    </subcellularLocation>
</comment>
<evidence type="ECO:0000256" key="4">
    <source>
        <dbReference type="ARBA" id="ARBA00023136"/>
    </source>
</evidence>
<dbReference type="CDD" id="cd11304">
    <property type="entry name" value="Cadherin_repeat"/>
    <property type="match status" value="1"/>
</dbReference>
<dbReference type="OrthoDB" id="9990384at2759"/>
<dbReference type="GO" id="GO:0005509">
    <property type="term" value="F:calcium ion binding"/>
    <property type="evidence" value="ECO:0007669"/>
    <property type="project" value="UniProtKB-UniRule"/>
</dbReference>